<evidence type="ECO:0000256" key="4">
    <source>
        <dbReference type="ARBA" id="ARBA00022475"/>
    </source>
</evidence>
<gene>
    <name evidence="10" type="ORF">DNK06_20320</name>
</gene>
<comment type="similarity">
    <text evidence="2 8">Belongs to the major facilitator superfamily. Bcr/CmlA family.</text>
</comment>
<keyword evidence="5 8" id="KW-0812">Transmembrane</keyword>
<sequence length="424" mass="43121">MTRPTTERTDLQAVPGSAALDTDLLPVPRRLTGSLLFLLAGLAALGALSTNIILPAFPDMGSDLGVSTKDLGVTLSSFFIAFAVGQLLAGPLSDRFGRRWLVLGGLAVFLAGSTLCALATNLPWLVAGRVVQALGVCAASVLSRAIARDLFEGEALARTLALIMVAMAAAPGFSPLLGGALNHLFGWRGAFVLVGMLGLVLAVHYVIGTGETHPADRRAAISAAAIVKGYARLLVDPRFIVPAASVSLILGGLYTVFATAPAILMDGLGFSSLDLGLFFATTVFVVFAAGLLAPRLAHRWGARPVMLAGVALALTGGALLLTGSQTVTMFSVSLAVFLLGMGMVNPLGTAITLQPFGHQAGTASALLGFLQMGSAALAISIASSLDLPAYTALGAVLAGCTALSLIVFATGMRQPPAPPAPAAP</sequence>
<dbReference type="GO" id="GO:1990961">
    <property type="term" value="P:xenobiotic detoxification by transmembrane export across the plasma membrane"/>
    <property type="evidence" value="ECO:0007669"/>
    <property type="project" value="InterPro"/>
</dbReference>
<keyword evidence="11" id="KW-1185">Reference proteome</keyword>
<feature type="transmembrane region" description="Helical" evidence="8">
    <location>
        <begin position="365"/>
        <end position="383"/>
    </location>
</feature>
<evidence type="ECO:0000256" key="3">
    <source>
        <dbReference type="ARBA" id="ARBA00022448"/>
    </source>
</evidence>
<dbReference type="RefSeq" id="WP_131181810.1">
    <property type="nucleotide sequence ID" value="NZ_QJUI01000020.1"/>
</dbReference>
<dbReference type="PROSITE" id="PS00216">
    <property type="entry name" value="SUGAR_TRANSPORT_1"/>
    <property type="match status" value="1"/>
</dbReference>
<organism evidence="10 11">
    <name type="scientific">Phytopseudomonas daroniae</name>
    <dbReference type="NCBI Taxonomy" id="2487519"/>
    <lineage>
        <taxon>Bacteria</taxon>
        <taxon>Pseudomonadati</taxon>
        <taxon>Pseudomonadota</taxon>
        <taxon>Gammaproteobacteria</taxon>
        <taxon>Pseudomonadales</taxon>
        <taxon>Pseudomonadaceae</taxon>
        <taxon>Phytopseudomonas</taxon>
    </lineage>
</organism>
<dbReference type="Proteomes" id="UP000292302">
    <property type="component" value="Unassembled WGS sequence"/>
</dbReference>
<dbReference type="SUPFAM" id="SSF103473">
    <property type="entry name" value="MFS general substrate transporter"/>
    <property type="match status" value="1"/>
</dbReference>
<accession>A0A4Q9QGZ0</accession>
<evidence type="ECO:0000256" key="5">
    <source>
        <dbReference type="ARBA" id="ARBA00022692"/>
    </source>
</evidence>
<feature type="transmembrane region" description="Helical" evidence="8">
    <location>
        <begin position="159"/>
        <end position="181"/>
    </location>
</feature>
<evidence type="ECO:0000313" key="11">
    <source>
        <dbReference type="Proteomes" id="UP000292302"/>
    </source>
</evidence>
<dbReference type="CDD" id="cd17320">
    <property type="entry name" value="MFS_MdfA_MDR_like"/>
    <property type="match status" value="1"/>
</dbReference>
<feature type="transmembrane region" description="Helical" evidence="8">
    <location>
        <begin position="389"/>
        <end position="409"/>
    </location>
</feature>
<dbReference type="InterPro" id="IPR004812">
    <property type="entry name" value="Efflux_drug-R_Bcr/CmlA"/>
</dbReference>
<evidence type="ECO:0000256" key="6">
    <source>
        <dbReference type="ARBA" id="ARBA00022989"/>
    </source>
</evidence>
<comment type="caution">
    <text evidence="8">Lacks conserved residue(s) required for the propagation of feature annotation.</text>
</comment>
<keyword evidence="8" id="KW-0997">Cell inner membrane</keyword>
<feature type="transmembrane region" description="Helical" evidence="8">
    <location>
        <begin position="74"/>
        <end position="93"/>
    </location>
</feature>
<dbReference type="PANTHER" id="PTHR42718">
    <property type="entry name" value="MAJOR FACILITATOR SUPERFAMILY MULTIDRUG TRANSPORTER MFSC"/>
    <property type="match status" value="1"/>
</dbReference>
<feature type="transmembrane region" description="Helical" evidence="8">
    <location>
        <begin position="275"/>
        <end position="293"/>
    </location>
</feature>
<dbReference type="EMBL" id="QJUI01000020">
    <property type="protein sequence ID" value="TBU73788.1"/>
    <property type="molecule type" value="Genomic_DNA"/>
</dbReference>
<comment type="caution">
    <text evidence="10">The sequence shown here is derived from an EMBL/GenBank/DDBJ whole genome shotgun (WGS) entry which is preliminary data.</text>
</comment>
<feature type="transmembrane region" description="Helical" evidence="8">
    <location>
        <begin position="305"/>
        <end position="323"/>
    </location>
</feature>
<comment type="subcellular location">
    <subcellularLocation>
        <location evidence="8">Cell inner membrane</location>
        <topology evidence="8">Multi-pass membrane protein</topology>
    </subcellularLocation>
    <subcellularLocation>
        <location evidence="1">Cell membrane</location>
        <topology evidence="1">Multi-pass membrane protein</topology>
    </subcellularLocation>
</comment>
<evidence type="ECO:0000259" key="9">
    <source>
        <dbReference type="PROSITE" id="PS50850"/>
    </source>
</evidence>
<feature type="transmembrane region" description="Helical" evidence="8">
    <location>
        <begin position="100"/>
        <end position="120"/>
    </location>
</feature>
<dbReference type="Pfam" id="PF07690">
    <property type="entry name" value="MFS_1"/>
    <property type="match status" value="1"/>
</dbReference>
<dbReference type="InterPro" id="IPR005829">
    <property type="entry name" value="Sugar_transporter_CS"/>
</dbReference>
<dbReference type="NCBIfam" id="TIGR00710">
    <property type="entry name" value="efflux_Bcr_CflA"/>
    <property type="match status" value="1"/>
</dbReference>
<feature type="transmembrane region" description="Helical" evidence="8">
    <location>
        <begin position="35"/>
        <end position="54"/>
    </location>
</feature>
<proteinExistence type="inferred from homology"/>
<feature type="transmembrane region" description="Helical" evidence="8">
    <location>
        <begin position="187"/>
        <end position="208"/>
    </location>
</feature>
<dbReference type="GO" id="GO:0005886">
    <property type="term" value="C:plasma membrane"/>
    <property type="evidence" value="ECO:0007669"/>
    <property type="project" value="UniProtKB-SubCell"/>
</dbReference>
<name>A0A4Q9QGZ0_9GAMM</name>
<reference evidence="10 11" key="1">
    <citation type="submission" date="2018-06" db="EMBL/GenBank/DDBJ databases">
        <title>Three novel Pseudomonas species isolated from symptomatic oak.</title>
        <authorList>
            <person name="Bueno-Gonzalez V."/>
            <person name="Brady C."/>
        </authorList>
    </citation>
    <scope>NUCLEOTIDE SEQUENCE [LARGE SCALE GENOMIC DNA]</scope>
    <source>
        <strain evidence="10 11">P9A</strain>
    </source>
</reference>
<feature type="transmembrane region" description="Helical" evidence="8">
    <location>
        <begin position="329"/>
        <end position="353"/>
    </location>
</feature>
<dbReference type="GO" id="GO:0042910">
    <property type="term" value="F:xenobiotic transmembrane transporter activity"/>
    <property type="evidence" value="ECO:0007669"/>
    <property type="project" value="InterPro"/>
</dbReference>
<dbReference type="PROSITE" id="PS50850">
    <property type="entry name" value="MFS"/>
    <property type="match status" value="1"/>
</dbReference>
<evidence type="ECO:0000256" key="2">
    <source>
        <dbReference type="ARBA" id="ARBA00006236"/>
    </source>
</evidence>
<feature type="transmembrane region" description="Helical" evidence="8">
    <location>
        <begin position="239"/>
        <end position="263"/>
    </location>
</feature>
<dbReference type="Gene3D" id="1.20.1720.10">
    <property type="entry name" value="Multidrug resistance protein D"/>
    <property type="match status" value="1"/>
</dbReference>
<keyword evidence="7 8" id="KW-0472">Membrane</keyword>
<dbReference type="AlphaFoldDB" id="A0A4Q9QGZ0"/>
<keyword evidence="4" id="KW-1003">Cell membrane</keyword>
<evidence type="ECO:0000256" key="1">
    <source>
        <dbReference type="ARBA" id="ARBA00004651"/>
    </source>
</evidence>
<dbReference type="PANTHER" id="PTHR42718:SF46">
    <property type="entry name" value="BLR6921 PROTEIN"/>
    <property type="match status" value="1"/>
</dbReference>
<dbReference type="OrthoDB" id="9814303at2"/>
<dbReference type="InterPro" id="IPR036259">
    <property type="entry name" value="MFS_trans_sf"/>
</dbReference>
<keyword evidence="3 8" id="KW-0813">Transport</keyword>
<evidence type="ECO:0000256" key="8">
    <source>
        <dbReference type="RuleBase" id="RU365088"/>
    </source>
</evidence>
<dbReference type="InterPro" id="IPR011701">
    <property type="entry name" value="MFS"/>
</dbReference>
<evidence type="ECO:0000313" key="10">
    <source>
        <dbReference type="EMBL" id="TBU73788.1"/>
    </source>
</evidence>
<keyword evidence="6 8" id="KW-1133">Transmembrane helix</keyword>
<dbReference type="InterPro" id="IPR020846">
    <property type="entry name" value="MFS_dom"/>
</dbReference>
<protein>
    <recommendedName>
        <fullName evidence="8">Bcr/CflA family efflux transporter</fullName>
    </recommendedName>
</protein>
<feature type="domain" description="Major facilitator superfamily (MFS) profile" evidence="9">
    <location>
        <begin position="35"/>
        <end position="416"/>
    </location>
</feature>
<evidence type="ECO:0000256" key="7">
    <source>
        <dbReference type="ARBA" id="ARBA00023136"/>
    </source>
</evidence>